<dbReference type="EMBL" id="CP079216">
    <property type="protein sequence ID" value="QXT62968.1"/>
    <property type="molecule type" value="Genomic_DNA"/>
</dbReference>
<feature type="domain" description="Flavodoxin-like" evidence="1">
    <location>
        <begin position="4"/>
        <end position="159"/>
    </location>
</feature>
<keyword evidence="3" id="KW-1185">Reference proteome</keyword>
<protein>
    <submittedName>
        <fullName evidence="2">Flavodoxin domain-containing protein</fullName>
    </submittedName>
</protein>
<dbReference type="RefSeq" id="WP_219082340.1">
    <property type="nucleotide sequence ID" value="NZ_CP079216.1"/>
</dbReference>
<evidence type="ECO:0000313" key="2">
    <source>
        <dbReference type="EMBL" id="QXT62968.1"/>
    </source>
</evidence>
<evidence type="ECO:0000313" key="3">
    <source>
        <dbReference type="Proteomes" id="UP000824504"/>
    </source>
</evidence>
<name>A0ABX8SLS2_9ACTN</name>
<dbReference type="Proteomes" id="UP000824504">
    <property type="component" value="Chromosome"/>
</dbReference>
<dbReference type="PANTHER" id="PTHR38030:SF2">
    <property type="entry name" value="PROTOPORPHYRINOGEN IX DEHYDROGENASE [QUINONE]"/>
    <property type="match status" value="1"/>
</dbReference>
<gene>
    <name evidence="2" type="ORF">KDB89_00280</name>
</gene>
<reference evidence="2 3" key="1">
    <citation type="submission" date="2021-07" db="EMBL/GenBank/DDBJ databases">
        <title>complete genome sequencing of Tessaracoccus sp.J1M15.</title>
        <authorList>
            <person name="Bae J.-W."/>
            <person name="Kim D.-y."/>
        </authorList>
    </citation>
    <scope>NUCLEOTIDE SEQUENCE [LARGE SCALE GENOMIC DNA]</scope>
    <source>
        <strain evidence="2 3">J1M15</strain>
    </source>
</reference>
<sequence>MRNVLIAYATRLGAAHVIADAIARELRSNGDQVRVECLQDAPQVHDAELVVVGSGINAGRFYPEATAWLNANQANLESTTVAVFNTCLNAADPGKQDEAIGYNASAVELIGAAASATFAGRYEKSKTGFFGRLLLRILRKPEQDNVDRAAARAWAQELVEL</sequence>
<dbReference type="InterPro" id="IPR008254">
    <property type="entry name" value="Flavodoxin/NO_synth"/>
</dbReference>
<dbReference type="Pfam" id="PF12724">
    <property type="entry name" value="Flavodoxin_5"/>
    <property type="match status" value="1"/>
</dbReference>
<dbReference type="InterPro" id="IPR026816">
    <property type="entry name" value="Flavodoxin_dom"/>
</dbReference>
<dbReference type="InterPro" id="IPR052200">
    <property type="entry name" value="Protoporphyrinogen_IX_DH"/>
</dbReference>
<dbReference type="PROSITE" id="PS50902">
    <property type="entry name" value="FLAVODOXIN_LIKE"/>
    <property type="match status" value="1"/>
</dbReference>
<evidence type="ECO:0000259" key="1">
    <source>
        <dbReference type="PROSITE" id="PS50902"/>
    </source>
</evidence>
<proteinExistence type="predicted"/>
<dbReference type="PANTHER" id="PTHR38030">
    <property type="entry name" value="PROTOPORPHYRINOGEN IX DEHYDROGENASE [MENAQUINONE]"/>
    <property type="match status" value="1"/>
</dbReference>
<accession>A0ABX8SLS2</accession>
<organism evidence="2 3">
    <name type="scientific">Tessaracoccus palaemonis</name>
    <dbReference type="NCBI Taxonomy" id="2829499"/>
    <lineage>
        <taxon>Bacteria</taxon>
        <taxon>Bacillati</taxon>
        <taxon>Actinomycetota</taxon>
        <taxon>Actinomycetes</taxon>
        <taxon>Propionibacteriales</taxon>
        <taxon>Propionibacteriaceae</taxon>
        <taxon>Tessaracoccus</taxon>
    </lineage>
</organism>